<evidence type="ECO:0000313" key="1">
    <source>
        <dbReference type="EMBL" id="KAI4382165.1"/>
    </source>
</evidence>
<dbReference type="EMBL" id="CM042882">
    <property type="protein sequence ID" value="KAI4382165.1"/>
    <property type="molecule type" value="Genomic_DNA"/>
</dbReference>
<gene>
    <name evidence="1" type="ORF">MLD38_008163</name>
</gene>
<dbReference type="Proteomes" id="UP001057402">
    <property type="component" value="Chromosome 3"/>
</dbReference>
<comment type="caution">
    <text evidence="1">The sequence shown here is derived from an EMBL/GenBank/DDBJ whole genome shotgun (WGS) entry which is preliminary data.</text>
</comment>
<sequence>MDVQDYMMDSAVEMKFTRGNMSTSIDWSRGVRGAFSSENEYPLDPWALQLLLEYVKQNYGNPPIYIHENGMSSPRNATLEDWPRVQLLQSYIGSLLDGIRNGSDVRGYFVWSFLDVFEILSGFKTGFGLYYVDLDDPELTRYPKRSAHWYSQFLKGGASVRPESFLRLMKNHPSSSPSAAVYKQ</sequence>
<keyword evidence="2" id="KW-1185">Reference proteome</keyword>
<evidence type="ECO:0000313" key="2">
    <source>
        <dbReference type="Proteomes" id="UP001057402"/>
    </source>
</evidence>
<proteinExistence type="predicted"/>
<organism evidence="1 2">
    <name type="scientific">Melastoma candidum</name>
    <dbReference type="NCBI Taxonomy" id="119954"/>
    <lineage>
        <taxon>Eukaryota</taxon>
        <taxon>Viridiplantae</taxon>
        <taxon>Streptophyta</taxon>
        <taxon>Embryophyta</taxon>
        <taxon>Tracheophyta</taxon>
        <taxon>Spermatophyta</taxon>
        <taxon>Magnoliopsida</taxon>
        <taxon>eudicotyledons</taxon>
        <taxon>Gunneridae</taxon>
        <taxon>Pentapetalae</taxon>
        <taxon>rosids</taxon>
        <taxon>malvids</taxon>
        <taxon>Myrtales</taxon>
        <taxon>Melastomataceae</taxon>
        <taxon>Melastomatoideae</taxon>
        <taxon>Melastomateae</taxon>
        <taxon>Melastoma</taxon>
    </lineage>
</organism>
<protein>
    <submittedName>
        <fullName evidence="1">Uncharacterized protein</fullName>
    </submittedName>
</protein>
<reference evidence="2" key="1">
    <citation type="journal article" date="2023" name="Front. Plant Sci.">
        <title>Chromosomal-level genome assembly of Melastoma candidum provides insights into trichome evolution.</title>
        <authorList>
            <person name="Zhong Y."/>
            <person name="Wu W."/>
            <person name="Sun C."/>
            <person name="Zou P."/>
            <person name="Liu Y."/>
            <person name="Dai S."/>
            <person name="Zhou R."/>
        </authorList>
    </citation>
    <scope>NUCLEOTIDE SEQUENCE [LARGE SCALE GENOMIC DNA]</scope>
</reference>
<accession>A0ACB9RTD6</accession>
<name>A0ACB9RTD6_9MYRT</name>